<dbReference type="Pfam" id="PF06580">
    <property type="entry name" value="His_kinase"/>
    <property type="match status" value="1"/>
</dbReference>
<keyword evidence="8" id="KW-1185">Reference proteome</keyword>
<keyword evidence="5" id="KW-1133">Transmembrane helix</keyword>
<reference evidence="7 8" key="1">
    <citation type="submission" date="2018-09" db="EMBL/GenBank/DDBJ databases">
        <title>Murine metabolic-syndrome-specific gut microbial biobank.</title>
        <authorList>
            <person name="Liu C."/>
        </authorList>
    </citation>
    <scope>NUCLEOTIDE SEQUENCE [LARGE SCALE GENOMIC DNA]</scope>
    <source>
        <strain evidence="7 8">0.1xD8-82</strain>
    </source>
</reference>
<dbReference type="Gene3D" id="3.30.565.10">
    <property type="entry name" value="Histidine kinase-like ATPase, C-terminal domain"/>
    <property type="match status" value="1"/>
</dbReference>
<dbReference type="InterPro" id="IPR050640">
    <property type="entry name" value="Bact_2-comp_sensor_kinase"/>
</dbReference>
<keyword evidence="3" id="KW-0808">Transferase</keyword>
<proteinExistence type="predicted"/>
<feature type="transmembrane region" description="Helical" evidence="5">
    <location>
        <begin position="12"/>
        <end position="33"/>
    </location>
</feature>
<evidence type="ECO:0000256" key="2">
    <source>
        <dbReference type="ARBA" id="ARBA00022553"/>
    </source>
</evidence>
<evidence type="ECO:0000256" key="3">
    <source>
        <dbReference type="ARBA" id="ARBA00022679"/>
    </source>
</evidence>
<dbReference type="SMART" id="SM00304">
    <property type="entry name" value="HAMP"/>
    <property type="match status" value="1"/>
</dbReference>
<sequence>MKSRTKNFRTRILSVFLIGYFLIIFTLFIYSSYLSRNYTEGLRNSGNAMMNLYVNELNNLLGISSDYLNEIITLNTEMKILQSITTEVVKYGAAYELMKSMRTQLTLEEGIAGFIIHYNDSYYHIFQESMSFDTKKEINAFLTDRIEKNTVTREWVVIEGSEKPFLALTYGGNGTYITIVIDFESVTSEVVNKYASSKTEIVFQNSDRILQYSPIAKILAQEQGSTLLVNIGETVIQNKYILFSNSIANTTLTMNVLIPNENIFTSQAAQLYILAILMLAVICAIVSVFYLYGEFITPIQSMIQTMQNISAGQITAEMSIEYNVEEFRQTASIFNAMMKQIRELKIQSYEKEIREQKARLQYLQLQIRPHFFLNCLKTLYALSQQKKNRELEDVIMDTSKFFRYIFRDTFTPVTVQEELDFTQEYLNIQKNRAGISINCDISTSDEVLEALLLPLTIQTFVENSVKYAVTGGNLQIRIVLKILAGEDISYLDLTVSDNGQGYADEWLKSMNEPDYYMEDGQHVGVLNLKQRLFLHYGETAELAVRNHNGAVSEVIMPLTKKTCFPEK</sequence>
<accession>A0A3A9B3F1</accession>
<organism evidence="7 8">
    <name type="scientific">Parablautia intestinalis</name>
    <dbReference type="NCBI Taxonomy" id="2320100"/>
    <lineage>
        <taxon>Bacteria</taxon>
        <taxon>Bacillati</taxon>
        <taxon>Bacillota</taxon>
        <taxon>Clostridia</taxon>
        <taxon>Lachnospirales</taxon>
        <taxon>Lachnospiraceae</taxon>
        <taxon>Parablautia</taxon>
    </lineage>
</organism>
<comment type="subcellular location">
    <subcellularLocation>
        <location evidence="1">Membrane</location>
    </subcellularLocation>
</comment>
<evidence type="ECO:0000313" key="8">
    <source>
        <dbReference type="Proteomes" id="UP000280696"/>
    </source>
</evidence>
<keyword evidence="4" id="KW-0175">Coiled coil</keyword>
<dbReference type="InterPro" id="IPR036890">
    <property type="entry name" value="HATPase_C_sf"/>
</dbReference>
<evidence type="ECO:0000313" key="7">
    <source>
        <dbReference type="EMBL" id="RKI94016.1"/>
    </source>
</evidence>
<keyword evidence="5" id="KW-0472">Membrane</keyword>
<dbReference type="OrthoDB" id="759642at2"/>
<dbReference type="EMBL" id="RAYQ01000001">
    <property type="protein sequence ID" value="RKI94016.1"/>
    <property type="molecule type" value="Genomic_DNA"/>
</dbReference>
<evidence type="ECO:0000256" key="5">
    <source>
        <dbReference type="SAM" id="Phobius"/>
    </source>
</evidence>
<dbReference type="AlphaFoldDB" id="A0A3A9B3F1"/>
<dbReference type="InterPro" id="IPR010559">
    <property type="entry name" value="Sig_transdc_His_kin_internal"/>
</dbReference>
<protein>
    <submittedName>
        <fullName evidence="7">HAMP domain-containing protein</fullName>
    </submittedName>
</protein>
<dbReference type="Pfam" id="PF00672">
    <property type="entry name" value="HAMP"/>
    <property type="match status" value="1"/>
</dbReference>
<evidence type="ECO:0000256" key="4">
    <source>
        <dbReference type="SAM" id="Coils"/>
    </source>
</evidence>
<dbReference type="PROSITE" id="PS50885">
    <property type="entry name" value="HAMP"/>
    <property type="match status" value="1"/>
</dbReference>
<dbReference type="GO" id="GO:0016020">
    <property type="term" value="C:membrane"/>
    <property type="evidence" value="ECO:0007669"/>
    <property type="project" value="UniProtKB-SubCell"/>
</dbReference>
<feature type="coiled-coil region" evidence="4">
    <location>
        <begin position="339"/>
        <end position="366"/>
    </location>
</feature>
<dbReference type="Gene3D" id="6.10.340.10">
    <property type="match status" value="1"/>
</dbReference>
<dbReference type="RefSeq" id="WP_120465608.1">
    <property type="nucleotide sequence ID" value="NZ_CATAJS010000016.1"/>
</dbReference>
<comment type="caution">
    <text evidence="7">The sequence shown here is derived from an EMBL/GenBank/DDBJ whole genome shotgun (WGS) entry which is preliminary data.</text>
</comment>
<dbReference type="PANTHER" id="PTHR34220">
    <property type="entry name" value="SENSOR HISTIDINE KINASE YPDA"/>
    <property type="match status" value="1"/>
</dbReference>
<gene>
    <name evidence="7" type="ORF">D7V94_00050</name>
</gene>
<dbReference type="PANTHER" id="PTHR34220:SF7">
    <property type="entry name" value="SENSOR HISTIDINE KINASE YPDA"/>
    <property type="match status" value="1"/>
</dbReference>
<dbReference type="GO" id="GO:0000155">
    <property type="term" value="F:phosphorelay sensor kinase activity"/>
    <property type="evidence" value="ECO:0007669"/>
    <property type="project" value="InterPro"/>
</dbReference>
<evidence type="ECO:0000259" key="6">
    <source>
        <dbReference type="PROSITE" id="PS50885"/>
    </source>
</evidence>
<feature type="transmembrane region" description="Helical" evidence="5">
    <location>
        <begin position="271"/>
        <end position="292"/>
    </location>
</feature>
<dbReference type="InterPro" id="IPR003660">
    <property type="entry name" value="HAMP_dom"/>
</dbReference>
<keyword evidence="2" id="KW-0597">Phosphoprotein</keyword>
<dbReference type="Proteomes" id="UP000280696">
    <property type="component" value="Unassembled WGS sequence"/>
</dbReference>
<evidence type="ECO:0000256" key="1">
    <source>
        <dbReference type="ARBA" id="ARBA00004370"/>
    </source>
</evidence>
<feature type="domain" description="HAMP" evidence="6">
    <location>
        <begin position="293"/>
        <end position="346"/>
    </location>
</feature>
<dbReference type="SUPFAM" id="SSF55874">
    <property type="entry name" value="ATPase domain of HSP90 chaperone/DNA topoisomerase II/histidine kinase"/>
    <property type="match status" value="1"/>
</dbReference>
<name>A0A3A9B3F1_9FIRM</name>
<keyword evidence="5" id="KW-0812">Transmembrane</keyword>